<feature type="region of interest" description="Disordered" evidence="1">
    <location>
        <begin position="1"/>
        <end position="95"/>
    </location>
</feature>
<reference evidence="2" key="1">
    <citation type="submission" date="2020-04" db="EMBL/GenBank/DDBJ databases">
        <title>Analysis of mating type loci in Filobasidium floriforme.</title>
        <authorList>
            <person name="Nowrousian M."/>
        </authorList>
    </citation>
    <scope>NUCLEOTIDE SEQUENCE</scope>
    <source>
        <strain evidence="2">CBS 6242</strain>
    </source>
</reference>
<feature type="compositionally biased region" description="Polar residues" evidence="1">
    <location>
        <begin position="729"/>
        <end position="764"/>
    </location>
</feature>
<feature type="compositionally biased region" description="Polar residues" evidence="1">
    <location>
        <begin position="78"/>
        <end position="92"/>
    </location>
</feature>
<sequence length="808" mass="87551">MQGIFPIKASASVTTSQVTVSSSPSPPESSSKTLTTPELDQSPVLGSPSSSGSVRKNKRPPPVKIPQSQYSPPIPPHQTFSHGSVVSEQPDVTSEDEDIPIYFGDLPAHLSGRRPSPGIPLDASYEHCGFLSSRSSSFGNCLPTSPLPKLSAGLTESGSYRHPLEQLDYTKDTTVIKGFYGPINPFAASAPTTCKINPLVAVTPPVEAIGLGLLSSHTRKRPPPRDITSISLDKGYGKTLKGLPPGGLSVPASLQTSKLRREIGGLGHIRSNSNDSTFTVSAYEGLPSDTPQQNSVSRFGSQLGDDQTLLARRHMLPTDQISPKSVCPPPPYPEQEQRSRTKTEPTPTSPPSSTHAEAGFFLSQMDSYLAQHAENHHPFKAQIRVPQFGSYEAPARSEKPTLMLDTSCVQPSKQAQSAIEGTANRRISHLRNNSGPGQTASASALASASAWTPLRRDFDQSTTIQLHIDQENYRTQQPIFKYTRTRSAKAFQARPNGRPHTAGSVRDTGKQPFAETGCVEFRMEKKELWPYHYSALEPLPTVRRILINGDVKHNYIKRRVSLGLRTNGVYQVFGTHEKGEVEWKFEYVVEDRRSEATGKAISGERVIMPLTFSCTPDFLDSNPAMRTGFVGKVRRTVTPPVFATRVPPPSLSATSSDQSPSRTGRKTPLFSFSRTDSSMSTDQTSPASQHHDSPQDTTRPLRSKISASLLPFGSKSKRPSTAQPRMPSSPLSPLATSVSVSSISPGRKLSSNSDTKSNLGSRSPETSFISLDAGVTPLLPSQKSAGFIARWTPKSILKKRPATAAGHH</sequence>
<feature type="region of interest" description="Disordered" evidence="1">
    <location>
        <begin position="316"/>
        <end position="356"/>
    </location>
</feature>
<feature type="compositionally biased region" description="Polar residues" evidence="1">
    <location>
        <begin position="270"/>
        <end position="280"/>
    </location>
</feature>
<feature type="compositionally biased region" description="Polar residues" evidence="1">
    <location>
        <begin position="289"/>
        <end position="300"/>
    </location>
</feature>
<feature type="compositionally biased region" description="Polar residues" evidence="1">
    <location>
        <begin position="651"/>
        <end position="662"/>
    </location>
</feature>
<dbReference type="AlphaFoldDB" id="A0A8K0NU38"/>
<evidence type="ECO:0000313" key="2">
    <source>
        <dbReference type="EMBL" id="KAG7562202.1"/>
    </source>
</evidence>
<organism evidence="2 3">
    <name type="scientific">Filobasidium floriforme</name>
    <dbReference type="NCBI Taxonomy" id="5210"/>
    <lineage>
        <taxon>Eukaryota</taxon>
        <taxon>Fungi</taxon>
        <taxon>Dikarya</taxon>
        <taxon>Basidiomycota</taxon>
        <taxon>Agaricomycotina</taxon>
        <taxon>Tremellomycetes</taxon>
        <taxon>Filobasidiales</taxon>
        <taxon>Filobasidiaceae</taxon>
        <taxon>Filobasidium</taxon>
    </lineage>
</organism>
<proteinExistence type="predicted"/>
<feature type="region of interest" description="Disordered" evidence="1">
    <location>
        <begin position="266"/>
        <end position="300"/>
    </location>
</feature>
<feature type="region of interest" description="Disordered" evidence="1">
    <location>
        <begin position="490"/>
        <end position="509"/>
    </location>
</feature>
<accession>A0A8K0NU38</accession>
<dbReference type="Proteomes" id="UP000812966">
    <property type="component" value="Unassembled WGS sequence"/>
</dbReference>
<feature type="compositionally biased region" description="Polar residues" evidence="1">
    <location>
        <begin position="670"/>
        <end position="688"/>
    </location>
</feature>
<keyword evidence="3" id="KW-1185">Reference proteome</keyword>
<evidence type="ECO:0000256" key="1">
    <source>
        <dbReference type="SAM" id="MobiDB-lite"/>
    </source>
</evidence>
<comment type="caution">
    <text evidence="2">The sequence shown here is derived from an EMBL/GenBank/DDBJ whole genome shotgun (WGS) entry which is preliminary data.</text>
</comment>
<evidence type="ECO:0000313" key="3">
    <source>
        <dbReference type="Proteomes" id="UP000812966"/>
    </source>
</evidence>
<name>A0A8K0NU38_9TREE</name>
<feature type="compositionally biased region" description="Low complexity" evidence="1">
    <location>
        <begin position="10"/>
        <end position="54"/>
    </location>
</feature>
<protein>
    <submittedName>
        <fullName evidence="2">Uncharacterized protein</fullName>
    </submittedName>
</protein>
<dbReference type="EMBL" id="JABELV010000037">
    <property type="protein sequence ID" value="KAG7562202.1"/>
    <property type="molecule type" value="Genomic_DNA"/>
</dbReference>
<gene>
    <name evidence="2" type="ORF">FFLO_02387</name>
</gene>
<feature type="region of interest" description="Disordered" evidence="1">
    <location>
        <begin position="640"/>
        <end position="764"/>
    </location>
</feature>